<evidence type="ECO:0000313" key="4">
    <source>
        <dbReference type="Proteomes" id="UP000249130"/>
    </source>
</evidence>
<evidence type="ECO:0000313" key="3">
    <source>
        <dbReference type="EMBL" id="RAI41251.1"/>
    </source>
</evidence>
<dbReference type="Gene3D" id="3.30.2040.10">
    <property type="entry name" value="PSTPO5379-like domain"/>
    <property type="match status" value="1"/>
</dbReference>
<proteinExistence type="inferred from homology"/>
<keyword evidence="2" id="KW-0456">Lyase</keyword>
<comment type="similarity">
    <text evidence="1">Belongs to the D-glutamate cyclase family.</text>
</comment>
<dbReference type="GO" id="GO:0047820">
    <property type="term" value="F:D-glutamate cyclase activity"/>
    <property type="evidence" value="ECO:0007669"/>
    <property type="project" value="TreeGrafter"/>
</dbReference>
<dbReference type="PANTHER" id="PTHR32022:SF10">
    <property type="entry name" value="D-GLUTAMATE CYCLASE, MITOCHONDRIAL"/>
    <property type="match status" value="1"/>
</dbReference>
<evidence type="ECO:0000256" key="1">
    <source>
        <dbReference type="ARBA" id="ARBA00007896"/>
    </source>
</evidence>
<keyword evidence="4" id="KW-1185">Reference proteome</keyword>
<dbReference type="PANTHER" id="PTHR32022">
    <property type="entry name" value="D-GLUTAMATE CYCLASE, MITOCHONDRIAL"/>
    <property type="match status" value="1"/>
</dbReference>
<dbReference type="RefSeq" id="WP_111421154.1">
    <property type="nucleotide sequence ID" value="NZ_NPEX01000196.1"/>
</dbReference>
<dbReference type="EMBL" id="NPEX01000196">
    <property type="protein sequence ID" value="RAI41251.1"/>
    <property type="molecule type" value="Genomic_DNA"/>
</dbReference>
<evidence type="ECO:0000256" key="2">
    <source>
        <dbReference type="ARBA" id="ARBA00023239"/>
    </source>
</evidence>
<reference evidence="3 4" key="1">
    <citation type="submission" date="2017-07" db="EMBL/GenBank/DDBJ databases">
        <title>Draft Genome Sequences of Select Purple Nonsulfur Bacteria.</title>
        <authorList>
            <person name="Lasarre B."/>
            <person name="Mckinlay J.B."/>
        </authorList>
    </citation>
    <scope>NUCLEOTIDE SEQUENCE [LARGE SCALE GENOMIC DNA]</scope>
    <source>
        <strain evidence="3 4">DSM 5909</strain>
    </source>
</reference>
<dbReference type="OrthoDB" id="149585at2"/>
<protein>
    <recommendedName>
        <fullName evidence="5">Hydro-lyase</fullName>
    </recommendedName>
</protein>
<dbReference type="Pfam" id="PF07286">
    <property type="entry name" value="D-Glu_cyclase"/>
    <property type="match status" value="1"/>
</dbReference>
<comment type="caution">
    <text evidence="3">The sequence shown here is derived from an EMBL/GenBank/DDBJ whole genome shotgun (WGS) entry which is preliminary data.</text>
</comment>
<dbReference type="AlphaFoldDB" id="A0A327KSB9"/>
<accession>A0A327KSB9</accession>
<organism evidence="3 4">
    <name type="scientific">Rhodoplanes roseus</name>
    <dbReference type="NCBI Taxonomy" id="29409"/>
    <lineage>
        <taxon>Bacteria</taxon>
        <taxon>Pseudomonadati</taxon>
        <taxon>Pseudomonadota</taxon>
        <taxon>Alphaproteobacteria</taxon>
        <taxon>Hyphomicrobiales</taxon>
        <taxon>Nitrobacteraceae</taxon>
        <taxon>Rhodoplanes</taxon>
    </lineage>
</organism>
<dbReference type="Proteomes" id="UP000249130">
    <property type="component" value="Unassembled WGS sequence"/>
</dbReference>
<evidence type="ECO:0008006" key="5">
    <source>
        <dbReference type="Google" id="ProtNLM"/>
    </source>
</evidence>
<dbReference type="Gene3D" id="3.40.1640.10">
    <property type="entry name" value="PSTPO5379-like"/>
    <property type="match status" value="1"/>
</dbReference>
<dbReference type="InterPro" id="IPR009906">
    <property type="entry name" value="D-Glu_cyclase"/>
</dbReference>
<dbReference type="InterPro" id="IPR038021">
    <property type="entry name" value="Putative_hydro-lyase"/>
</dbReference>
<name>A0A327KSB9_9BRAD</name>
<gene>
    <name evidence="3" type="ORF">CH341_22055</name>
</gene>
<dbReference type="GO" id="GO:0006536">
    <property type="term" value="P:glutamate metabolic process"/>
    <property type="evidence" value="ECO:0007669"/>
    <property type="project" value="TreeGrafter"/>
</dbReference>
<sequence length="267" mass="27789">MSRPAASPRIETAGETGLAVRRAARAGRDGLTVGRAPGHVQANLVVLPERFADDFAAFCAASPAACPLLGRGETGAAGLPALADDLDLRTDLPAYLVHDGGTARRVGDLRSVWRDDLVAFAIGCWFGAEAALRAAGIRLRHVELGIQGPLFRTDRPAASCGPFAGPLVVSMRPFAAADVETVVSITAGLPRSHGAPIHAGDPAALGIRRPETPDWGEPLMPEPGETALFWPCGLTALAAVEAARVPFFITHAPGAMLVTDLLEGDCR</sequence>
<dbReference type="SUPFAM" id="SSF160920">
    <property type="entry name" value="PSTPO5379-like"/>
    <property type="match status" value="1"/>
</dbReference>